<sequence length="103" mass="10347">MSDERSARPYPDLAGREHGAFRAQGLPNLADAGAATRMATVVIIVTHRSPCSTVTAGDHDAVSTENVFRATASMITVAGVSGRGRASTRAGGYGDGCGAAGGV</sequence>
<evidence type="ECO:0000313" key="2">
    <source>
        <dbReference type="Proteomes" id="UP000680750"/>
    </source>
</evidence>
<organism evidence="1 2">
    <name type="scientific">Actinocatenispora sera</name>
    <dbReference type="NCBI Taxonomy" id="390989"/>
    <lineage>
        <taxon>Bacteria</taxon>
        <taxon>Bacillati</taxon>
        <taxon>Actinomycetota</taxon>
        <taxon>Actinomycetes</taxon>
        <taxon>Micromonosporales</taxon>
        <taxon>Micromonosporaceae</taxon>
        <taxon>Actinocatenispora</taxon>
    </lineage>
</organism>
<reference evidence="1" key="1">
    <citation type="submission" date="2020-08" db="EMBL/GenBank/DDBJ databases">
        <title>Whole genome shotgun sequence of Actinocatenispora sera NBRC 101916.</title>
        <authorList>
            <person name="Komaki H."/>
            <person name="Tamura T."/>
        </authorList>
    </citation>
    <scope>NUCLEOTIDE SEQUENCE</scope>
    <source>
        <strain evidence="1">NBRC 101916</strain>
    </source>
</reference>
<name>A0A810KUX0_9ACTN</name>
<evidence type="ECO:0000313" key="1">
    <source>
        <dbReference type="EMBL" id="BCJ26465.1"/>
    </source>
</evidence>
<dbReference type="Proteomes" id="UP000680750">
    <property type="component" value="Chromosome"/>
</dbReference>
<proteinExistence type="predicted"/>
<keyword evidence="2" id="KW-1185">Reference proteome</keyword>
<protein>
    <submittedName>
        <fullName evidence="1">Uncharacterized protein</fullName>
    </submittedName>
</protein>
<dbReference type="AlphaFoldDB" id="A0A810KUX0"/>
<accession>A0A810KUX0</accession>
<gene>
    <name evidence="1" type="ORF">Asera_05730</name>
</gene>
<dbReference type="EMBL" id="AP023354">
    <property type="protein sequence ID" value="BCJ26465.1"/>
    <property type="molecule type" value="Genomic_DNA"/>
</dbReference>
<dbReference type="KEGG" id="aser:Asera_05730"/>